<keyword evidence="2" id="KW-1185">Reference proteome</keyword>
<accession>A0A252BTH2</accession>
<dbReference type="EMBL" id="JOPJ01000017">
    <property type="protein sequence ID" value="OUJ12206.1"/>
    <property type="molecule type" value="Genomic_DNA"/>
</dbReference>
<sequence>MILHDLWWGLSAAGQPRARPVCGQVVHAGAKKGFWAWAGAGYMGIECDGQRAYSYGTKAM</sequence>
<protein>
    <submittedName>
        <fullName evidence="1">Uncharacterized protein</fullName>
    </submittedName>
</protein>
<dbReference type="AlphaFoldDB" id="A0A252BTH2"/>
<reference evidence="2" key="1">
    <citation type="submission" date="2014-06" db="EMBL/GenBank/DDBJ databases">
        <authorList>
            <person name="Winans N.J."/>
            <person name="Newell P.D."/>
            <person name="Douglas A.E."/>
        </authorList>
    </citation>
    <scope>NUCLEOTIDE SEQUENCE [LARGE SCALE GENOMIC DNA]</scope>
</reference>
<dbReference type="RefSeq" id="WP_086639428.1">
    <property type="nucleotide sequence ID" value="NZ_JOPJ01000017.1"/>
</dbReference>
<organism evidence="1 2">
    <name type="scientific">Acetobacter okinawensis</name>
    <dbReference type="NCBI Taxonomy" id="1076594"/>
    <lineage>
        <taxon>Bacteria</taxon>
        <taxon>Pseudomonadati</taxon>
        <taxon>Pseudomonadota</taxon>
        <taxon>Alphaproteobacteria</taxon>
        <taxon>Acetobacterales</taxon>
        <taxon>Acetobacteraceae</taxon>
        <taxon>Acetobacter</taxon>
    </lineage>
</organism>
<gene>
    <name evidence="1" type="ORF">HK26_03210</name>
</gene>
<dbReference type="Proteomes" id="UP000194931">
    <property type="component" value="Unassembled WGS sequence"/>
</dbReference>
<name>A0A252BTH2_9PROT</name>
<evidence type="ECO:0000313" key="2">
    <source>
        <dbReference type="Proteomes" id="UP000194931"/>
    </source>
</evidence>
<evidence type="ECO:0000313" key="1">
    <source>
        <dbReference type="EMBL" id="OUJ12206.1"/>
    </source>
</evidence>
<proteinExistence type="predicted"/>
<comment type="caution">
    <text evidence="1">The sequence shown here is derived from an EMBL/GenBank/DDBJ whole genome shotgun (WGS) entry which is preliminary data.</text>
</comment>